<organism evidence="1 2">
    <name type="scientific">Austropuccinia psidii MF-1</name>
    <dbReference type="NCBI Taxonomy" id="1389203"/>
    <lineage>
        <taxon>Eukaryota</taxon>
        <taxon>Fungi</taxon>
        <taxon>Dikarya</taxon>
        <taxon>Basidiomycota</taxon>
        <taxon>Pucciniomycotina</taxon>
        <taxon>Pucciniomycetes</taxon>
        <taxon>Pucciniales</taxon>
        <taxon>Sphaerophragmiaceae</taxon>
        <taxon>Austropuccinia</taxon>
    </lineage>
</organism>
<keyword evidence="2" id="KW-1185">Reference proteome</keyword>
<reference evidence="1" key="1">
    <citation type="submission" date="2021-03" db="EMBL/GenBank/DDBJ databases">
        <title>Draft genome sequence of rust myrtle Austropuccinia psidii MF-1, a brazilian biotype.</title>
        <authorList>
            <person name="Quecine M.C."/>
            <person name="Pachon D.M.R."/>
            <person name="Bonatelli M.L."/>
            <person name="Correr F.H."/>
            <person name="Franceschini L.M."/>
            <person name="Leite T.F."/>
            <person name="Margarido G.R.A."/>
            <person name="Almeida C.A."/>
            <person name="Ferrarezi J.A."/>
            <person name="Labate C.A."/>
        </authorList>
    </citation>
    <scope>NUCLEOTIDE SEQUENCE</scope>
    <source>
        <strain evidence="1">MF-1</strain>
    </source>
</reference>
<evidence type="ECO:0000313" key="2">
    <source>
        <dbReference type="Proteomes" id="UP000765509"/>
    </source>
</evidence>
<protein>
    <submittedName>
        <fullName evidence="1">Uncharacterized protein</fullName>
    </submittedName>
</protein>
<gene>
    <name evidence="1" type="ORF">O181_069799</name>
</gene>
<dbReference type="EMBL" id="AVOT02035681">
    <property type="protein sequence ID" value="MBW0530084.1"/>
    <property type="molecule type" value="Genomic_DNA"/>
</dbReference>
<name>A0A9Q3EZJ5_9BASI</name>
<dbReference type="AlphaFoldDB" id="A0A9Q3EZJ5"/>
<evidence type="ECO:0000313" key="1">
    <source>
        <dbReference type="EMBL" id="MBW0530084.1"/>
    </source>
</evidence>
<accession>A0A9Q3EZJ5</accession>
<dbReference type="Proteomes" id="UP000765509">
    <property type="component" value="Unassembled WGS sequence"/>
</dbReference>
<sequence length="109" mass="11881">MTSILLPDHLTPLPCLLSPMNQLLHPTPSHTYTPAAQHIPPRPPPHVFPHPSLCSFSALKICLQSRPHHSLCLPSLPSLSALKICLQCFHPISALTPAAYHAWAPALEP</sequence>
<proteinExistence type="predicted"/>
<comment type="caution">
    <text evidence="1">The sequence shown here is derived from an EMBL/GenBank/DDBJ whole genome shotgun (WGS) entry which is preliminary data.</text>
</comment>